<feature type="chain" id="PRO_5044337307" evidence="1">
    <location>
        <begin position="20"/>
        <end position="262"/>
    </location>
</feature>
<feature type="domain" description="Solute-binding protein family 3/N-terminal" evidence="2">
    <location>
        <begin position="29"/>
        <end position="257"/>
    </location>
</feature>
<evidence type="ECO:0000256" key="1">
    <source>
        <dbReference type="SAM" id="SignalP"/>
    </source>
</evidence>
<proteinExistence type="predicted"/>
<organism evidence="3 4">
    <name type="scientific">Pseudomonas peli</name>
    <dbReference type="NCBI Taxonomy" id="592361"/>
    <lineage>
        <taxon>Bacteria</taxon>
        <taxon>Pseudomonadati</taxon>
        <taxon>Pseudomonadota</taxon>
        <taxon>Gammaproteobacteria</taxon>
        <taxon>Pseudomonadales</taxon>
        <taxon>Pseudomonadaceae</taxon>
        <taxon>Pseudomonas</taxon>
    </lineage>
</organism>
<evidence type="ECO:0000313" key="3">
    <source>
        <dbReference type="EMBL" id="SCW76725.1"/>
    </source>
</evidence>
<dbReference type="SUPFAM" id="SSF53850">
    <property type="entry name" value="Periplasmic binding protein-like II"/>
    <property type="match status" value="1"/>
</dbReference>
<protein>
    <submittedName>
        <fullName evidence="3">Amino acid ABC transporter substrate-binding protein, PAAT family</fullName>
    </submittedName>
</protein>
<dbReference type="Proteomes" id="UP000242418">
    <property type="component" value="Unassembled WGS sequence"/>
</dbReference>
<keyword evidence="4" id="KW-1185">Reference proteome</keyword>
<gene>
    <name evidence="3" type="ORF">SAMN05216370_3344</name>
</gene>
<evidence type="ECO:0000259" key="2">
    <source>
        <dbReference type="Pfam" id="PF00497"/>
    </source>
</evidence>
<dbReference type="Gene3D" id="3.40.190.10">
    <property type="entry name" value="Periplasmic binding protein-like II"/>
    <property type="match status" value="2"/>
</dbReference>
<comment type="caution">
    <text evidence="3">The sequence shown here is derived from an EMBL/GenBank/DDBJ whole genome shotgun (WGS) entry which is preliminary data.</text>
</comment>
<dbReference type="EMBL" id="FMTL01000003">
    <property type="protein sequence ID" value="SCW76725.1"/>
    <property type="molecule type" value="Genomic_DNA"/>
</dbReference>
<dbReference type="InterPro" id="IPR001638">
    <property type="entry name" value="Solute-binding_3/MltF_N"/>
</dbReference>
<evidence type="ECO:0000313" key="4">
    <source>
        <dbReference type="Proteomes" id="UP000242418"/>
    </source>
</evidence>
<dbReference type="AlphaFoldDB" id="A0AB37ZAS4"/>
<reference evidence="3 4" key="1">
    <citation type="submission" date="2016-10" db="EMBL/GenBank/DDBJ databases">
        <authorList>
            <person name="Varghese N."/>
            <person name="Submissions S."/>
        </authorList>
    </citation>
    <scope>NUCLEOTIDE SEQUENCE [LARGE SCALE GENOMIC DNA]</scope>
    <source>
        <strain evidence="3 4">DSM 17833</strain>
    </source>
</reference>
<sequence length="262" mass="29947">MQRVLVGAWFTLIGLPCLAATPPVQICLGDSNEWPPYTYWQRSDGEVDRSRLTGSASTLVLAILQRLQLPYEVHYMPWARVQQELADFAEKGRCELTWDASYNAERAAYAYYSAQLYEARLGLFYSAQRFAEVPLPALLQNLQPYRVCGVIGYNYQPFGLGEPIKRFPSIQQNLDMLQRQRCDFFPSEIEPLYGGLALGIYQGHEQLRHMPLVASKAFYLLVSRGSPRGERLISQFDHQLKQLQASGEAQQIFQRFTPDGLR</sequence>
<feature type="signal peptide" evidence="1">
    <location>
        <begin position="1"/>
        <end position="19"/>
    </location>
</feature>
<dbReference type="Pfam" id="PF00497">
    <property type="entry name" value="SBP_bac_3"/>
    <property type="match status" value="1"/>
</dbReference>
<name>A0AB37ZAS4_9PSED</name>
<keyword evidence="1" id="KW-0732">Signal</keyword>
<dbReference type="RefSeq" id="WP_090254558.1">
    <property type="nucleotide sequence ID" value="NZ_FMTL01000003.1"/>
</dbReference>
<accession>A0AB37ZAS4</accession>